<sequence length="95" mass="10767">MRYVIPAFDNVDYLNDEKTATDTPSIKVRTECTEPKYVAFIIIPPYVPTNEVPKTLEKLGWQIHPSQGLVTPSKMHLTQCNGPYNIYGQRVRTGA</sequence>
<comment type="caution">
    <text evidence="1">The sequence shown here is derived from an EMBL/GenBank/DDBJ whole genome shotgun (WGS) entry which is preliminary data.</text>
</comment>
<accession>A0A2M8KW40</accession>
<name>A0A2M8KW40_9BACT</name>
<reference evidence="2" key="1">
    <citation type="submission" date="2017-09" db="EMBL/GenBank/DDBJ databases">
        <title>Depth-based differentiation of microbial function through sediment-hosted aquifers and enrichment of novel symbionts in the deep terrestrial subsurface.</title>
        <authorList>
            <person name="Probst A.J."/>
            <person name="Ladd B."/>
            <person name="Jarett J.K."/>
            <person name="Geller-Mcgrath D.E."/>
            <person name="Sieber C.M.K."/>
            <person name="Emerson J.B."/>
            <person name="Anantharaman K."/>
            <person name="Thomas B.C."/>
            <person name="Malmstrom R."/>
            <person name="Stieglmeier M."/>
            <person name="Klingl A."/>
            <person name="Woyke T."/>
            <person name="Ryan C.M."/>
            <person name="Banfield J.F."/>
        </authorList>
    </citation>
    <scope>NUCLEOTIDE SEQUENCE [LARGE SCALE GENOMIC DNA]</scope>
</reference>
<organism evidence="1 2">
    <name type="scientific">Candidatus Ryanbacteria bacterium CG10_big_fil_rev_8_21_14_0_10_43_42</name>
    <dbReference type="NCBI Taxonomy" id="1974864"/>
    <lineage>
        <taxon>Bacteria</taxon>
        <taxon>Candidatus Ryaniibacteriota</taxon>
    </lineage>
</organism>
<evidence type="ECO:0000313" key="1">
    <source>
        <dbReference type="EMBL" id="PJE64122.1"/>
    </source>
</evidence>
<gene>
    <name evidence="1" type="ORF">COU90_04605</name>
</gene>
<protein>
    <submittedName>
        <fullName evidence="1">Uncharacterized protein</fullName>
    </submittedName>
</protein>
<dbReference type="Proteomes" id="UP000229098">
    <property type="component" value="Unassembled WGS sequence"/>
</dbReference>
<dbReference type="AlphaFoldDB" id="A0A2M8KW40"/>
<proteinExistence type="predicted"/>
<dbReference type="EMBL" id="PFEF01000010">
    <property type="protein sequence ID" value="PJE64122.1"/>
    <property type="molecule type" value="Genomic_DNA"/>
</dbReference>
<evidence type="ECO:0000313" key="2">
    <source>
        <dbReference type="Proteomes" id="UP000229098"/>
    </source>
</evidence>